<organism evidence="3 4">
    <name type="scientific">Bifidobacterium animalis subsp. lactis CNCM I-2494</name>
    <dbReference type="NCBI Taxonomy" id="1042403"/>
    <lineage>
        <taxon>Bacteria</taxon>
        <taxon>Bacillati</taxon>
        <taxon>Actinomycetota</taxon>
        <taxon>Actinomycetes</taxon>
        <taxon>Bifidobacteriales</taxon>
        <taxon>Bifidobacteriaceae</taxon>
        <taxon>Bifidobacterium</taxon>
    </lineage>
</organism>
<evidence type="ECO:0000313" key="4">
    <source>
        <dbReference type="Proteomes" id="UP000008394"/>
    </source>
</evidence>
<evidence type="ECO:0000313" key="3">
    <source>
        <dbReference type="EMBL" id="AEK30931.1"/>
    </source>
</evidence>
<dbReference type="GO" id="GO:0042597">
    <property type="term" value="C:periplasmic space"/>
    <property type="evidence" value="ECO:0007669"/>
    <property type="project" value="UniProtKB-ARBA"/>
</dbReference>
<dbReference type="AlphaFoldDB" id="A0A806FUY3"/>
<feature type="domain" description="Solute-binding protein family 5" evidence="2">
    <location>
        <begin position="121"/>
        <end position="440"/>
    </location>
</feature>
<dbReference type="Gene3D" id="3.40.190.10">
    <property type="entry name" value="Periplasmic binding protein-like II"/>
    <property type="match status" value="1"/>
</dbReference>
<name>A0A806FUY3_BIFAN</name>
<keyword evidence="1" id="KW-0472">Membrane</keyword>
<evidence type="ECO:0000259" key="2">
    <source>
        <dbReference type="Pfam" id="PF00496"/>
    </source>
</evidence>
<dbReference type="Pfam" id="PF00496">
    <property type="entry name" value="SBP_bac_5"/>
    <property type="match status" value="1"/>
</dbReference>
<dbReference type="PANTHER" id="PTHR30290">
    <property type="entry name" value="PERIPLASMIC BINDING COMPONENT OF ABC TRANSPORTER"/>
    <property type="match status" value="1"/>
</dbReference>
<evidence type="ECO:0000256" key="1">
    <source>
        <dbReference type="SAM" id="Phobius"/>
    </source>
</evidence>
<protein>
    <submittedName>
        <fullName evidence="3">Dipeptide-binding protein</fullName>
    </submittedName>
</protein>
<sequence length="533" mass="58399">MDTCLLVRRVGREARRIIYTGAMTEHGNRRARKIRPWIVFFVIIAVLGAAAGVGITGLRGGNSGLNAVVGSLRGGRKLEVGLLDEPTSLDIRSNSERSVQQALMGNVYETLVTFNDEQAIASGLAARWTQTTDGLRYTFFLRNGLTFSDGTPLDASSVVRSLQQTLAGDHTNDGLSNITAVENNDARSVTFTLSSPNPRLLPALASQAGAIVNPNAKNPDFAHHSYGSGPFIVNAVQPGSIELTRNEHYWADKPKTSQATLRYYTDEQKMADDLKAGKLNVALPRSAHIAEQLSHTSGITLQDGFSTRKTLLALNSKSESPFSDEQVRQFTRYAIDARQIANAEPGAKAQLSGPISQMQPGYVDLDNLFQHDLGKASSMRWYFAADYFKPFNLLADEAHRELAQTLVDQIAAIPMPVSLEVVDSATLNSRVQSGDYTCALIEMDDPHDYTRFVDGSAMFGYVNGTVQQQYRKALEQTDFKDYREQLREFDRLVSDDAASAWLYTGKDYVAAQNDVQGVDANLAGSRLALAQLS</sequence>
<dbReference type="EMBL" id="CP002915">
    <property type="protein sequence ID" value="AEK30931.1"/>
    <property type="molecule type" value="Genomic_DNA"/>
</dbReference>
<dbReference type="Gene3D" id="3.10.105.10">
    <property type="entry name" value="Dipeptide-binding Protein, Domain 3"/>
    <property type="match status" value="1"/>
</dbReference>
<dbReference type="SUPFAM" id="SSF53850">
    <property type="entry name" value="Periplasmic binding protein-like II"/>
    <property type="match status" value="1"/>
</dbReference>
<reference evidence="3 4" key="1">
    <citation type="journal article" date="2011" name="J. Bacteriol.">
        <title>Genome Sequence of the Probiotic Strain Bifidobacterium animalis subsp. lactis CNCM I-2494.</title>
        <authorList>
            <person name="Chervaux C."/>
            <person name="Grimaldi C."/>
            <person name="Bolotin A."/>
            <person name="Quinquis B."/>
            <person name="Legrain-Raspaud S."/>
            <person name="van Hylckama Vlieg J.E."/>
            <person name="Denariaz G."/>
            <person name="Smokvina T."/>
        </authorList>
    </citation>
    <scope>NUCLEOTIDE SEQUENCE [LARGE SCALE GENOMIC DNA]</scope>
    <source>
        <strain evidence="3 4">CNCM I-2494</strain>
    </source>
</reference>
<dbReference type="InterPro" id="IPR030678">
    <property type="entry name" value="Peptide/Ni-bd"/>
</dbReference>
<dbReference type="Proteomes" id="UP000008394">
    <property type="component" value="Chromosome"/>
</dbReference>
<dbReference type="GO" id="GO:1904680">
    <property type="term" value="F:peptide transmembrane transporter activity"/>
    <property type="evidence" value="ECO:0007669"/>
    <property type="project" value="TreeGrafter"/>
</dbReference>
<feature type="transmembrane region" description="Helical" evidence="1">
    <location>
        <begin position="37"/>
        <end position="58"/>
    </location>
</feature>
<keyword evidence="1" id="KW-1133">Transmembrane helix</keyword>
<dbReference type="Gene3D" id="3.90.76.10">
    <property type="entry name" value="Dipeptide-binding Protein, Domain 1"/>
    <property type="match status" value="1"/>
</dbReference>
<dbReference type="GO" id="GO:0015833">
    <property type="term" value="P:peptide transport"/>
    <property type="evidence" value="ECO:0007669"/>
    <property type="project" value="TreeGrafter"/>
</dbReference>
<gene>
    <name evidence="3" type="ORF">BALAC2494_01277</name>
</gene>
<dbReference type="InterPro" id="IPR000914">
    <property type="entry name" value="SBP_5_dom"/>
</dbReference>
<dbReference type="InterPro" id="IPR039424">
    <property type="entry name" value="SBP_5"/>
</dbReference>
<dbReference type="GO" id="GO:0043190">
    <property type="term" value="C:ATP-binding cassette (ABC) transporter complex"/>
    <property type="evidence" value="ECO:0007669"/>
    <property type="project" value="InterPro"/>
</dbReference>
<dbReference type="PIRSF" id="PIRSF002741">
    <property type="entry name" value="MppA"/>
    <property type="match status" value="1"/>
</dbReference>
<accession>A0A806FUY3</accession>
<proteinExistence type="predicted"/>
<dbReference type="KEGG" id="bnm:BALAC2494_01277"/>
<keyword evidence="1" id="KW-0812">Transmembrane</keyword>
<dbReference type="CDD" id="cd08494">
    <property type="entry name" value="PBP2_NikA_DppA_OppA_like_6"/>
    <property type="match status" value="1"/>
</dbReference>